<accession>A0A2X2LZ10</accession>
<feature type="transmembrane region" description="Helical" evidence="1">
    <location>
        <begin position="12"/>
        <end position="39"/>
    </location>
</feature>
<reference evidence="2 3" key="1">
    <citation type="submission" date="2018-06" db="EMBL/GenBank/DDBJ databases">
        <authorList>
            <consortium name="Pathogen Informatics"/>
            <person name="Doyle S."/>
        </authorList>
    </citation>
    <scope>NUCLEOTIDE SEQUENCE [LARGE SCALE GENOMIC DNA]</scope>
    <source>
        <strain evidence="2 3">NCTC7878</strain>
    </source>
</reference>
<dbReference type="GO" id="GO:0004673">
    <property type="term" value="F:protein histidine kinase activity"/>
    <property type="evidence" value="ECO:0007669"/>
    <property type="project" value="UniProtKB-EC"/>
</dbReference>
<gene>
    <name evidence="2" type="primary">srrB_1</name>
    <name evidence="2" type="ORF">NCTC7878_01518</name>
</gene>
<sequence>MMSRLNSVVIKLWLTIILIVTTVLILLSIALITFMQYYFTQETENAIREDARRISSLVNNHIIKKKQ</sequence>
<evidence type="ECO:0000256" key="1">
    <source>
        <dbReference type="SAM" id="Phobius"/>
    </source>
</evidence>
<evidence type="ECO:0000313" key="2">
    <source>
        <dbReference type="EMBL" id="SPZ98129.1"/>
    </source>
</evidence>
<keyword evidence="1" id="KW-1133">Transmembrane helix</keyword>
<dbReference type="EC" id="2.7.13.3" evidence="2"/>
<dbReference type="EC" id="2.7.3.-" evidence="2"/>
<dbReference type="EMBL" id="UAUX01000007">
    <property type="protein sequence ID" value="SPZ98129.1"/>
    <property type="molecule type" value="Genomic_DNA"/>
</dbReference>
<proteinExistence type="predicted"/>
<organism evidence="2 3">
    <name type="scientific">Staphylococcus aureus</name>
    <dbReference type="NCBI Taxonomy" id="1280"/>
    <lineage>
        <taxon>Bacteria</taxon>
        <taxon>Bacillati</taxon>
        <taxon>Bacillota</taxon>
        <taxon>Bacilli</taxon>
        <taxon>Bacillales</taxon>
        <taxon>Staphylococcaceae</taxon>
        <taxon>Staphylococcus</taxon>
    </lineage>
</organism>
<dbReference type="AlphaFoldDB" id="A0A2X2LZ10"/>
<keyword evidence="2" id="KW-0808">Transferase</keyword>
<name>A0A2X2LZ10_STAAU</name>
<dbReference type="Proteomes" id="UP000249913">
    <property type="component" value="Unassembled WGS sequence"/>
</dbReference>
<evidence type="ECO:0000313" key="3">
    <source>
        <dbReference type="Proteomes" id="UP000249913"/>
    </source>
</evidence>
<keyword evidence="1" id="KW-0472">Membrane</keyword>
<keyword evidence="1" id="KW-0812">Transmembrane</keyword>
<protein>
    <submittedName>
        <fullName evidence="2">ResE</fullName>
        <ecNumber evidence="2">2.7.13.3</ecNumber>
        <ecNumber evidence="2">2.7.3.-</ecNumber>
    </submittedName>
</protein>